<dbReference type="GO" id="GO:0005886">
    <property type="term" value="C:plasma membrane"/>
    <property type="evidence" value="ECO:0007669"/>
    <property type="project" value="UniProtKB-SubCell"/>
</dbReference>
<keyword evidence="6" id="KW-0175">Coiled coil</keyword>
<dbReference type="EMBL" id="LR743504">
    <property type="protein sequence ID" value="CAA2106280.1"/>
    <property type="molecule type" value="Genomic_DNA"/>
</dbReference>
<dbReference type="InterPro" id="IPR050445">
    <property type="entry name" value="Bact_polysacc_biosynth/exp"/>
</dbReference>
<feature type="compositionally biased region" description="Basic and acidic residues" evidence="7">
    <location>
        <begin position="1"/>
        <end position="12"/>
    </location>
</feature>
<keyword evidence="2" id="KW-1003">Cell membrane</keyword>
<evidence type="ECO:0000256" key="7">
    <source>
        <dbReference type="SAM" id="MobiDB-lite"/>
    </source>
</evidence>
<dbReference type="GO" id="GO:0004713">
    <property type="term" value="F:protein tyrosine kinase activity"/>
    <property type="evidence" value="ECO:0007669"/>
    <property type="project" value="TreeGrafter"/>
</dbReference>
<protein>
    <recommendedName>
        <fullName evidence="12">Polysaccharide chain length determinant N-terminal domain-containing protein</fullName>
    </recommendedName>
</protein>
<evidence type="ECO:0000256" key="2">
    <source>
        <dbReference type="ARBA" id="ARBA00022475"/>
    </source>
</evidence>
<evidence type="ECO:0000256" key="5">
    <source>
        <dbReference type="ARBA" id="ARBA00023136"/>
    </source>
</evidence>
<evidence type="ECO:0000259" key="9">
    <source>
        <dbReference type="Pfam" id="PF02706"/>
    </source>
</evidence>
<dbReference type="Pfam" id="PF02706">
    <property type="entry name" value="Wzz"/>
    <property type="match status" value="1"/>
</dbReference>
<evidence type="ECO:0000256" key="3">
    <source>
        <dbReference type="ARBA" id="ARBA00022692"/>
    </source>
</evidence>
<evidence type="ECO:0008006" key="12">
    <source>
        <dbReference type="Google" id="ProtNLM"/>
    </source>
</evidence>
<feature type="region of interest" description="Disordered" evidence="7">
    <location>
        <begin position="541"/>
        <end position="566"/>
    </location>
</feature>
<feature type="region of interest" description="Disordered" evidence="7">
    <location>
        <begin position="481"/>
        <end position="503"/>
    </location>
</feature>
<evidence type="ECO:0000259" key="10">
    <source>
        <dbReference type="Pfam" id="PF13807"/>
    </source>
</evidence>
<accession>A0A679JJW3</accession>
<evidence type="ECO:0000256" key="4">
    <source>
        <dbReference type="ARBA" id="ARBA00022989"/>
    </source>
</evidence>
<feature type="compositionally biased region" description="Basic and acidic residues" evidence="7">
    <location>
        <begin position="481"/>
        <end position="498"/>
    </location>
</feature>
<gene>
    <name evidence="11" type="ORF">MBUL_03602</name>
</gene>
<organism evidence="11">
    <name type="scientific">Methylobacterium bullatum</name>
    <dbReference type="NCBI Taxonomy" id="570505"/>
    <lineage>
        <taxon>Bacteria</taxon>
        <taxon>Pseudomonadati</taxon>
        <taxon>Pseudomonadota</taxon>
        <taxon>Alphaproteobacteria</taxon>
        <taxon>Hyphomicrobiales</taxon>
        <taxon>Methylobacteriaceae</taxon>
        <taxon>Methylobacterium</taxon>
    </lineage>
</organism>
<dbReference type="InterPro" id="IPR003856">
    <property type="entry name" value="LPS_length_determ_N"/>
</dbReference>
<feature type="transmembrane region" description="Helical" evidence="8">
    <location>
        <begin position="47"/>
        <end position="66"/>
    </location>
</feature>
<feature type="domain" description="Polysaccharide chain length determinant N-terminal" evidence="9">
    <location>
        <begin position="34"/>
        <end position="123"/>
    </location>
</feature>
<keyword evidence="3 8" id="KW-0812">Transmembrane</keyword>
<feature type="region of interest" description="Disordered" evidence="7">
    <location>
        <begin position="746"/>
        <end position="770"/>
    </location>
</feature>
<dbReference type="PANTHER" id="PTHR32309:SF13">
    <property type="entry name" value="FERRIC ENTEROBACTIN TRANSPORT PROTEIN FEPE"/>
    <property type="match status" value="1"/>
</dbReference>
<dbReference type="Pfam" id="PF13807">
    <property type="entry name" value="GNVR"/>
    <property type="match status" value="1"/>
</dbReference>
<dbReference type="Gene3D" id="3.40.50.300">
    <property type="entry name" value="P-loop containing nucleotide triphosphate hydrolases"/>
    <property type="match status" value="1"/>
</dbReference>
<evidence type="ECO:0000256" key="8">
    <source>
        <dbReference type="SAM" id="Phobius"/>
    </source>
</evidence>
<evidence type="ECO:0000256" key="1">
    <source>
        <dbReference type="ARBA" id="ARBA00004651"/>
    </source>
</evidence>
<proteinExistence type="predicted"/>
<name>A0A679JJW3_9HYPH</name>
<comment type="subcellular location">
    <subcellularLocation>
        <location evidence="1">Cell membrane</location>
        <topology evidence="1">Multi-pass membrane protein</topology>
    </subcellularLocation>
</comment>
<feature type="region of interest" description="Disordered" evidence="7">
    <location>
        <begin position="1"/>
        <end position="24"/>
    </location>
</feature>
<dbReference type="AlphaFoldDB" id="A0A679JJW3"/>
<dbReference type="InterPro" id="IPR027417">
    <property type="entry name" value="P-loop_NTPase"/>
</dbReference>
<dbReference type="InterPro" id="IPR032807">
    <property type="entry name" value="GNVR"/>
</dbReference>
<reference evidence="11" key="1">
    <citation type="submission" date="2019-12" db="EMBL/GenBank/DDBJ databases">
        <authorList>
            <person name="Cremers G."/>
        </authorList>
    </citation>
    <scope>NUCLEOTIDE SEQUENCE</scope>
    <source>
        <strain evidence="11">Mbul1</strain>
    </source>
</reference>
<evidence type="ECO:0000313" key="11">
    <source>
        <dbReference type="EMBL" id="CAA2106280.1"/>
    </source>
</evidence>
<keyword evidence="4 8" id="KW-1133">Transmembrane helix</keyword>
<keyword evidence="5 8" id="KW-0472">Membrane</keyword>
<feature type="domain" description="Tyrosine-protein kinase G-rich" evidence="10">
    <location>
        <begin position="405"/>
        <end position="479"/>
    </location>
</feature>
<dbReference type="PANTHER" id="PTHR32309">
    <property type="entry name" value="TYROSINE-PROTEIN KINASE"/>
    <property type="match status" value="1"/>
</dbReference>
<feature type="coiled-coil region" evidence="6">
    <location>
        <begin position="342"/>
        <end position="429"/>
    </location>
</feature>
<sequence length="770" mass="82865">MRRPALRKDRLMPRSQQTVSSIDPIPQRDEGLGLSQLAGVLARSWRWIVLPTLAAGIGAIVFVQVVPPRYTGEAKILLESRDASFARTAQERGEQPLAIDEQAVASQVQVVMSRDIAREAIRRLHLVGNAEFDPEVDGIGPVQRVLMMIGLGRNPMERAPEDRVLETYFDRLLVYPAGKSRILTVEFRSRDPDLAAKAANTIAELYIASLESAKVDTARYASTWLGGNIDTLRTRVSEAEAKVEAFRARNGLISGGGGTTSQPLGTQQLSELSTQLSQARTVKADLSSRAKLIREMIKDGRAFEIPDVANNEVIRRTVEQRITLRGQLALESRTLMPAHPRIKELTAQIGDLDAQIKATADRVVRTMENDARIAEARVESLNAAVDAQREIVSKGNSSEVQLRALEREAKAQRDQLESYLSRYREASARDAESAAPADARVVSRAVVPQIPSFPKKLPIVALALVMALLLSSGGVAARHLLRDPDETRRRTGPDDRAPEPAPFAFPEASAALSRTGTAAALYEAPLIARVVVPLVAAAPASVPETAPSPVREETEEDAGEAGRTAAPSYDLQALTRRLRERIGRNGGSLLVAETDTDADRQLAGILAEALAASGRVLLVDVNGPASPSDDAGLTDLVAGEAAFLDVIRSVPSVRRLHAIPRGFVECDILTDEPEALAIALDALAQSYDWVVYRLGESQSEGARDLLTAMAGRMNAIVIASDKSPEDPELVALHDLADRERSGSVLVAGEHTANEHAAAGKPGTGARLSAA</sequence>
<evidence type="ECO:0000256" key="6">
    <source>
        <dbReference type="SAM" id="Coils"/>
    </source>
</evidence>
<feature type="transmembrane region" description="Helical" evidence="8">
    <location>
        <begin position="459"/>
        <end position="481"/>
    </location>
</feature>